<dbReference type="GO" id="GO:0005840">
    <property type="term" value="C:ribosome"/>
    <property type="evidence" value="ECO:0007669"/>
    <property type="project" value="UniProtKB-KW"/>
</dbReference>
<accession>A0A2T1BYX7</accession>
<dbReference type="AlphaFoldDB" id="A0A2T1BYX7"/>
<organism evidence="1 2">
    <name type="scientific">Merismopedia glauca CCAP 1448/3</name>
    <dbReference type="NCBI Taxonomy" id="1296344"/>
    <lineage>
        <taxon>Bacteria</taxon>
        <taxon>Bacillati</taxon>
        <taxon>Cyanobacteriota</taxon>
        <taxon>Cyanophyceae</taxon>
        <taxon>Synechococcales</taxon>
        <taxon>Merismopediaceae</taxon>
        <taxon>Merismopedia</taxon>
    </lineage>
</organism>
<comment type="caution">
    <text evidence="1">The sequence shown here is derived from an EMBL/GenBank/DDBJ whole genome shotgun (WGS) entry which is preliminary data.</text>
</comment>
<evidence type="ECO:0000313" key="2">
    <source>
        <dbReference type="Proteomes" id="UP000238762"/>
    </source>
</evidence>
<dbReference type="Proteomes" id="UP000238762">
    <property type="component" value="Unassembled WGS sequence"/>
</dbReference>
<dbReference type="EMBL" id="PVWJ01000130">
    <property type="protein sequence ID" value="PSB01117.1"/>
    <property type="molecule type" value="Genomic_DNA"/>
</dbReference>
<keyword evidence="2" id="KW-1185">Reference proteome</keyword>
<proteinExistence type="predicted"/>
<name>A0A2T1BYX7_9CYAN</name>
<reference evidence="1 2" key="1">
    <citation type="submission" date="2018-02" db="EMBL/GenBank/DDBJ databases">
        <authorList>
            <person name="Cohen D.B."/>
            <person name="Kent A.D."/>
        </authorList>
    </citation>
    <scope>NUCLEOTIDE SEQUENCE [LARGE SCALE GENOMIC DNA]</scope>
    <source>
        <strain evidence="1 2">CCAP 1448/3</strain>
    </source>
</reference>
<evidence type="ECO:0000313" key="1">
    <source>
        <dbReference type="EMBL" id="PSB01117.1"/>
    </source>
</evidence>
<keyword evidence="1" id="KW-0689">Ribosomal protein</keyword>
<feature type="non-terminal residue" evidence="1">
    <location>
        <position position="32"/>
    </location>
</feature>
<gene>
    <name evidence="1" type="ORF">C7B64_20075</name>
</gene>
<sequence length="32" mass="3444">MVNLVVKNWQGEPAGEASLELKVAKPENAAHI</sequence>
<protein>
    <submittedName>
        <fullName evidence="1">50S ribosomal protein L4</fullName>
    </submittedName>
</protein>
<reference evidence="1 2" key="2">
    <citation type="submission" date="2018-03" db="EMBL/GenBank/DDBJ databases">
        <title>The ancient ancestry and fast evolution of plastids.</title>
        <authorList>
            <person name="Moore K.R."/>
            <person name="Magnabosco C."/>
            <person name="Momper L."/>
            <person name="Gold D.A."/>
            <person name="Bosak T."/>
            <person name="Fournier G.P."/>
        </authorList>
    </citation>
    <scope>NUCLEOTIDE SEQUENCE [LARGE SCALE GENOMIC DNA]</scope>
    <source>
        <strain evidence="1 2">CCAP 1448/3</strain>
    </source>
</reference>
<keyword evidence="1" id="KW-0687">Ribonucleoprotein</keyword>